<reference evidence="1 2" key="1">
    <citation type="submission" date="2012-10" db="EMBL/GenBank/DDBJ databases">
        <authorList>
            <person name="Zafar N."/>
            <person name="Inman J."/>
            <person name="Hall N."/>
            <person name="Lorenzi H."/>
            <person name="Caler E."/>
        </authorList>
    </citation>
    <scope>NUCLEOTIDE SEQUENCE [LARGE SCALE GENOMIC DNA]</scope>
    <source>
        <strain evidence="1 2">IP1</strain>
    </source>
</reference>
<keyword evidence="2" id="KW-1185">Reference proteome</keyword>
<dbReference type="VEuPathDB" id="AmoebaDB:EIN_152880"/>
<accession>A0A0A1UEN3</accession>
<protein>
    <submittedName>
        <fullName evidence="1">Uncharacterized protein</fullName>
    </submittedName>
</protein>
<organism evidence="1 2">
    <name type="scientific">Entamoeba invadens IP1</name>
    <dbReference type="NCBI Taxonomy" id="370355"/>
    <lineage>
        <taxon>Eukaryota</taxon>
        <taxon>Amoebozoa</taxon>
        <taxon>Evosea</taxon>
        <taxon>Archamoebae</taxon>
        <taxon>Mastigamoebida</taxon>
        <taxon>Entamoebidae</taxon>
        <taxon>Entamoeba</taxon>
    </lineage>
</organism>
<proteinExistence type="predicted"/>
<evidence type="ECO:0000313" key="1">
    <source>
        <dbReference type="EMBL" id="ELP91291.1"/>
    </source>
</evidence>
<gene>
    <name evidence="1" type="ORF">EIN_152880</name>
</gene>
<sequence length="128" mass="15124">MEKHTDNESDCLLMSRDIITIEDEKTPRRRLKDEKIREMISLVEQLILQHITAQKKGRNRAYDYLKKDPRYIENTLPRKGKLKRDVEESLDNLLSQDDLANLEQEFTLFEKKSSLIDAVQHQKVSPSK</sequence>
<dbReference type="Proteomes" id="UP000014680">
    <property type="component" value="Unassembled WGS sequence"/>
</dbReference>
<dbReference type="AlphaFoldDB" id="A0A0A1UEN3"/>
<evidence type="ECO:0000313" key="2">
    <source>
        <dbReference type="Proteomes" id="UP000014680"/>
    </source>
</evidence>
<dbReference type="KEGG" id="eiv:EIN_152880"/>
<dbReference type="RefSeq" id="XP_004258062.1">
    <property type="nucleotide sequence ID" value="XM_004258014.1"/>
</dbReference>
<dbReference type="EMBL" id="KB206474">
    <property type="protein sequence ID" value="ELP91291.1"/>
    <property type="molecule type" value="Genomic_DNA"/>
</dbReference>
<name>A0A0A1UEN3_ENTIV</name>
<dbReference type="GeneID" id="14890200"/>